<name>A0A7S5R9Y7_9CAUD</name>
<accession>A0A7S5R9Y7</accession>
<reference evidence="1 2" key="1">
    <citation type="submission" date="2020-01" db="EMBL/GenBank/DDBJ databases">
        <title>Patterns of diversity and host range of bacteriophage communities associated with bean-nodulatin bacteria.</title>
        <authorList>
            <person name="Vann Cauwenberghe J."/>
            <person name="Santamaria R.I."/>
            <person name="Bustos P."/>
            <person name="Juarez S."/>
            <person name="Gonzalez V."/>
        </authorList>
    </citation>
    <scope>NUCLEOTIDE SEQUENCE [LARGE SCALE GENOMIC DNA]</scope>
    <source>
        <strain evidence="2">RHph</strain>
    </source>
</reference>
<evidence type="ECO:0000313" key="2">
    <source>
        <dbReference type="Proteomes" id="UP000646667"/>
    </source>
</evidence>
<proteinExistence type="predicted"/>
<keyword evidence="2" id="KW-1185">Reference proteome</keyword>
<sequence>MKNIYAYTTAGEFYPSYISVNNIDNNYSFTVRGEKIHEEAEGRTGNIVLTRDEVVKLIFALEKALLT</sequence>
<gene>
    <name evidence="1" type="ORF">EVC06_045</name>
</gene>
<dbReference type="EMBL" id="MN988534">
    <property type="protein sequence ID" value="QIG73820.1"/>
    <property type="molecule type" value="Genomic_DNA"/>
</dbReference>
<protein>
    <submittedName>
        <fullName evidence="1">Uncharacterized protein</fullName>
    </submittedName>
</protein>
<dbReference type="Proteomes" id="UP000646667">
    <property type="component" value="Segment"/>
</dbReference>
<organism evidence="1 2">
    <name type="scientific">Rhizobium phage RHph_N34</name>
    <dbReference type="NCBI Taxonomy" id="2509586"/>
    <lineage>
        <taxon>Viruses</taxon>
        <taxon>Duplodnaviria</taxon>
        <taxon>Heunggongvirae</taxon>
        <taxon>Uroviricota</taxon>
        <taxon>Caudoviricetes</taxon>
        <taxon>Pootjesviridae</taxon>
        <taxon>Staniewskivirinae</taxon>
        <taxon>Trinifflemingvirus</taxon>
        <taxon>Trinifflemingvirus N34</taxon>
    </lineage>
</organism>
<evidence type="ECO:0000313" key="1">
    <source>
        <dbReference type="EMBL" id="QIG73820.1"/>
    </source>
</evidence>